<protein>
    <submittedName>
        <fullName evidence="4">Regulator of G-protein signaling 9-binding protein-like</fullName>
    </submittedName>
</protein>
<accession>A0A7E6F4Q8</accession>
<dbReference type="RefSeq" id="XP_036361932.1">
    <property type="nucleotide sequence ID" value="XM_036506039.1"/>
</dbReference>
<dbReference type="PANTHER" id="PTHR21029">
    <property type="entry name" value="R-SEVEN BINDING PROTEIN (R7BP) HOMOLOG"/>
    <property type="match status" value="1"/>
</dbReference>
<evidence type="ECO:0000313" key="3">
    <source>
        <dbReference type="Proteomes" id="UP000515154"/>
    </source>
</evidence>
<keyword evidence="3" id="KW-1185">Reference proteome</keyword>
<keyword evidence="2" id="KW-0734">Signal transduction inhibitor</keyword>
<evidence type="ECO:0000256" key="2">
    <source>
        <dbReference type="ARBA" id="ARBA00022700"/>
    </source>
</evidence>
<name>A0A7E6F4Q8_9MOLL</name>
<proteinExistence type="inferred from homology"/>
<evidence type="ECO:0000313" key="4">
    <source>
        <dbReference type="RefSeq" id="XP_036361932.1"/>
    </source>
</evidence>
<comment type="similarity">
    <text evidence="1">Belongs to the RGS7BP/RGS9BP family.</text>
</comment>
<dbReference type="AlphaFoldDB" id="A0A7E6F4Q8"/>
<dbReference type="Proteomes" id="UP000515154">
    <property type="component" value="Linkage group LG9"/>
</dbReference>
<organism evidence="3 4">
    <name type="scientific">Octopus sinensis</name>
    <name type="common">East Asian common octopus</name>
    <dbReference type="NCBI Taxonomy" id="2607531"/>
    <lineage>
        <taxon>Eukaryota</taxon>
        <taxon>Metazoa</taxon>
        <taxon>Spiralia</taxon>
        <taxon>Lophotrochozoa</taxon>
        <taxon>Mollusca</taxon>
        <taxon>Cephalopoda</taxon>
        <taxon>Coleoidea</taxon>
        <taxon>Octopodiformes</taxon>
        <taxon>Octopoda</taxon>
        <taxon>Incirrata</taxon>
        <taxon>Octopodidae</taxon>
        <taxon>Octopus</taxon>
    </lineage>
</organism>
<sequence>MTCEPKKRSLHFRDSAKIRPCEDNGSEVSLEDTRKQEVEEREQQCSKLIDELNKETACYSALAIGLGGSHDSPNLRNELTRIRTKSFHLVKQTMEILTLLYQRTEYSSSKRKNLENLFHVLCSSIEIFIPHLTKTIFLLSEFPLNNSSCDIVLINTGITDPLVMKKNSSSVIQDISTDVEVSPQQELVLLKRQIKDFQLIVYEISQKIHVNPWEEKTQDISCSKNKMSETTNNMNCINNNPQVSGLSSSKPAGLEESSNRRLQCFPTRRRWLLIGIIIILALSALVLGICSSDKSC</sequence>
<dbReference type="InterPro" id="IPR026512">
    <property type="entry name" value="RGS7BP/RGS9BP"/>
</dbReference>
<dbReference type="KEGG" id="osn:118764881"/>
<gene>
    <name evidence="4" type="primary">LOC118764881</name>
</gene>
<dbReference type="GO" id="GO:0009968">
    <property type="term" value="P:negative regulation of signal transduction"/>
    <property type="evidence" value="ECO:0007669"/>
    <property type="project" value="UniProtKB-KW"/>
</dbReference>
<reference evidence="4" key="1">
    <citation type="submission" date="2025-08" db="UniProtKB">
        <authorList>
            <consortium name="RefSeq"/>
        </authorList>
    </citation>
    <scope>IDENTIFICATION</scope>
</reference>
<evidence type="ECO:0000256" key="1">
    <source>
        <dbReference type="ARBA" id="ARBA00007457"/>
    </source>
</evidence>